<evidence type="ECO:0000256" key="5">
    <source>
        <dbReference type="ARBA" id="ARBA00047942"/>
    </source>
</evidence>
<dbReference type="Gene3D" id="3.40.50.150">
    <property type="entry name" value="Vaccinia Virus protein VP39"/>
    <property type="match status" value="1"/>
</dbReference>
<dbReference type="EMBL" id="CP130613">
    <property type="protein sequence ID" value="WKW14396.1"/>
    <property type="molecule type" value="Genomic_DNA"/>
</dbReference>
<dbReference type="Pfam" id="PF18135">
    <property type="entry name" value="Type_ISP_C"/>
    <property type="match status" value="1"/>
</dbReference>
<accession>A0AA49Q745</accession>
<comment type="similarity">
    <text evidence="1">Belongs to the N(4)/N(6)-methyltransferase family.</text>
</comment>
<dbReference type="EMBL" id="CP130612">
    <property type="protein sequence ID" value="WKW11486.1"/>
    <property type="molecule type" value="Genomic_DNA"/>
</dbReference>
<dbReference type="EC" id="2.1.1.72" evidence="2"/>
<gene>
    <name evidence="9" type="ORF">Strain138_000739</name>
    <name evidence="10" type="ORF">Strain318_000739</name>
</gene>
<evidence type="ECO:0000256" key="2">
    <source>
        <dbReference type="ARBA" id="ARBA00011900"/>
    </source>
</evidence>
<reference evidence="10" key="1">
    <citation type="submission" date="2023-07" db="EMBL/GenBank/DDBJ databases">
        <authorList>
            <person name="Haufschild T."/>
            <person name="Kallscheuer N."/>
            <person name="Hammer J."/>
            <person name="Kohn T."/>
            <person name="Kabuu M."/>
            <person name="Jogler M."/>
            <person name="Wohfarth N."/>
            <person name="Heuer A."/>
            <person name="Rohde M."/>
            <person name="van Teeseling M.C.F."/>
            <person name="Jogler C."/>
        </authorList>
    </citation>
    <scope>NUCLEOTIDE SEQUENCE</scope>
    <source>
        <strain evidence="9">Strain 138</strain>
        <strain evidence="10">Strain 318</strain>
    </source>
</reference>
<dbReference type="Pfam" id="PF02384">
    <property type="entry name" value="N6_Mtase"/>
    <property type="match status" value="1"/>
</dbReference>
<dbReference type="Proteomes" id="UP001229955">
    <property type="component" value="Chromosome"/>
</dbReference>
<dbReference type="RefSeq" id="WP_367887184.1">
    <property type="nucleotide sequence ID" value="NZ_CP130612.1"/>
</dbReference>
<keyword evidence="3 10" id="KW-0489">Methyltransferase</keyword>
<evidence type="ECO:0000256" key="1">
    <source>
        <dbReference type="ARBA" id="ARBA00006594"/>
    </source>
</evidence>
<dbReference type="PANTHER" id="PTHR33841">
    <property type="entry name" value="DNA METHYLTRANSFERASE YEEA-RELATED"/>
    <property type="match status" value="1"/>
</dbReference>
<evidence type="ECO:0000313" key="11">
    <source>
        <dbReference type="Proteomes" id="UP001229955"/>
    </source>
</evidence>
<evidence type="ECO:0000313" key="9">
    <source>
        <dbReference type="EMBL" id="WKW11486.1"/>
    </source>
</evidence>
<evidence type="ECO:0000259" key="8">
    <source>
        <dbReference type="Pfam" id="PF18135"/>
    </source>
</evidence>
<keyword evidence="11" id="KW-1185">Reference proteome</keyword>
<protein>
    <recommendedName>
        <fullName evidence="2">site-specific DNA-methyltransferase (adenine-specific)</fullName>
        <ecNumber evidence="2">2.1.1.72</ecNumber>
    </recommendedName>
</protein>
<evidence type="ECO:0000256" key="6">
    <source>
        <dbReference type="SAM" id="MobiDB-lite"/>
    </source>
</evidence>
<evidence type="ECO:0000256" key="4">
    <source>
        <dbReference type="ARBA" id="ARBA00022679"/>
    </source>
</evidence>
<feature type="domain" description="Type ISP restriction-modification enzyme LLaBIII C-terminal specificity" evidence="8">
    <location>
        <begin position="694"/>
        <end position="1034"/>
    </location>
</feature>
<proteinExistence type="inferred from homology"/>
<dbReference type="GO" id="GO:0003677">
    <property type="term" value="F:DNA binding"/>
    <property type="evidence" value="ECO:0007669"/>
    <property type="project" value="InterPro"/>
</dbReference>
<dbReference type="PANTHER" id="PTHR33841:SF1">
    <property type="entry name" value="DNA METHYLTRANSFERASE A"/>
    <property type="match status" value="1"/>
</dbReference>
<dbReference type="GO" id="GO:0032259">
    <property type="term" value="P:methylation"/>
    <property type="evidence" value="ECO:0007669"/>
    <property type="project" value="UniProtKB-KW"/>
</dbReference>
<name>A0AA49Q745_9BACT</name>
<feature type="compositionally biased region" description="Polar residues" evidence="6">
    <location>
        <begin position="1086"/>
        <end position="1096"/>
    </location>
</feature>
<dbReference type="GO" id="GO:0009007">
    <property type="term" value="F:site-specific DNA-methyltransferase (adenine-specific) activity"/>
    <property type="evidence" value="ECO:0007669"/>
    <property type="project" value="UniProtKB-EC"/>
</dbReference>
<evidence type="ECO:0000256" key="3">
    <source>
        <dbReference type="ARBA" id="ARBA00022603"/>
    </source>
</evidence>
<evidence type="ECO:0000313" key="10">
    <source>
        <dbReference type="EMBL" id="WKW14396.1"/>
    </source>
</evidence>
<dbReference type="SUPFAM" id="SSF53335">
    <property type="entry name" value="S-adenosyl-L-methionine-dependent methyltransferases"/>
    <property type="match status" value="1"/>
</dbReference>
<dbReference type="InterPro" id="IPR029063">
    <property type="entry name" value="SAM-dependent_MTases_sf"/>
</dbReference>
<accession>A0AA49Q441</accession>
<keyword evidence="4" id="KW-0808">Transferase</keyword>
<evidence type="ECO:0000259" key="7">
    <source>
        <dbReference type="Pfam" id="PF02384"/>
    </source>
</evidence>
<dbReference type="KEGG" id="pspc:Strain318_000739"/>
<dbReference type="REBASE" id="742653">
    <property type="entry name" value="Gba138ORF739P"/>
</dbReference>
<dbReference type="GO" id="GO:0008170">
    <property type="term" value="F:N-methyltransferase activity"/>
    <property type="evidence" value="ECO:0007669"/>
    <property type="project" value="InterPro"/>
</dbReference>
<dbReference type="InterPro" id="IPR041635">
    <property type="entry name" value="Type_ISP_LLaBIII_C"/>
</dbReference>
<feature type="domain" description="DNA methylase adenine-specific" evidence="7">
    <location>
        <begin position="311"/>
        <end position="495"/>
    </location>
</feature>
<dbReference type="AlphaFoldDB" id="A0AA49Q745"/>
<dbReference type="InterPro" id="IPR003356">
    <property type="entry name" value="DNA_methylase_A-5"/>
</dbReference>
<dbReference type="REBASE" id="742666">
    <property type="entry name" value="Gba318ORF739P"/>
</dbReference>
<feature type="region of interest" description="Disordered" evidence="6">
    <location>
        <begin position="1075"/>
        <end position="1096"/>
    </location>
</feature>
<organism evidence="10 11">
    <name type="scientific">Pseudogemmatithrix spongiicola</name>
    <dbReference type="NCBI Taxonomy" id="3062599"/>
    <lineage>
        <taxon>Bacteria</taxon>
        <taxon>Pseudomonadati</taxon>
        <taxon>Gemmatimonadota</taxon>
        <taxon>Gemmatimonadia</taxon>
        <taxon>Gemmatimonadales</taxon>
        <taxon>Gemmatimonadaceae</taxon>
        <taxon>Pseudogemmatithrix</taxon>
    </lineage>
</organism>
<dbReference type="PRINTS" id="PR00507">
    <property type="entry name" value="N12N6MTFRASE"/>
</dbReference>
<sequence length="1096" mass="121015">MSDIGVDETLVETLRAYADGLKRGFESKGRYQPEDQLKPPVSTLLQAAGSLFGLEVRTHTEILADDGLGRPDIGVFTSGLLTGHVELKAPEKPADPTRLRGGDRQQWERFKGLPNLLYCNGREFVLMRSGERVASATIGEDPITEGANAVSAPAAAKLTAVLREFLRWEPIAPSSPKQLAATLAPLCRLLRGAVLTAVKAENEELTALAKDWRRYLFPSASDEEFADAYAQTLTYALLLARIEGDTAFSIDAAAKSLATGHSLLASALKILSDEQARQHLAIPFSYLERTISAVDPAQLMKKSKGDPWLYFYEDFLAAYDPEMRKNRGVYYTPIEVVHCQVRLVAELLRDRFDADRDFTDPQVITLDPAVGTGTYLLAALEHSLDAVEARSGTGARRSAASTAAKNLHGFELLVGPYAVAHLRLTQMIHAENAKPGSDGVRVYLTDTLESPHKEPPEHLPLLYKELGEEHERARRVKESTPVMVCIGNPPYDREQRAQNAAAGPRKGGWVRFGDGGDDSRPLLQDFIEPLSDLGYGVHAKNLYNDYVYFWRWALWKVFEQQGGAGKGIVSFITASSYLLGHAFAGVRATMRSTFEEMWILDLGGEGRGARKSENVFAIQTPVCIAIGVRRGPTDGACKVWYHAIDGSTAEKLAALESIRSLADVPWIAVTANEPHEPMLPSTGGAWNTWPRLTDLFPWQESGLQFKRTWPIAADVGTLDVRWRTLLASSSRALVFKETRDLKISKEVAPLIAGSPKLTPLGLLTPDEPMPSSQPYAYRSFDIRSAIIDPRVGDYLRPSLQHCHSERQVYLATKFTLQLGTGGAASATCYLPDLDYFNARGGRDIVPLYRDRDGREPNIATGILALLTARLGQSVSAEDFFAYCYAMLAGPAYAETFADELSIPGPRIPLTTNPRLFDEAVALGREWLFLHTYGERFVPTSRRAGRIPAGAIKCAKGTSDDPAEYPESFSYDAAKRELRVGDGRFTGVSPEVYEFQVSGYKVVQRWLAGRMKERSGKRSSPLDDIRPERWTFDNELLQLLWVLEHSCAKFATHAALLVRILGSKLISADELAEPTFEDRAGPRPSRRGNTVQETLNL</sequence>
<comment type="catalytic activity">
    <reaction evidence="5">
        <text>a 2'-deoxyadenosine in DNA + S-adenosyl-L-methionine = an N(6)-methyl-2'-deoxyadenosine in DNA + S-adenosyl-L-homocysteine + H(+)</text>
        <dbReference type="Rhea" id="RHEA:15197"/>
        <dbReference type="Rhea" id="RHEA-COMP:12418"/>
        <dbReference type="Rhea" id="RHEA-COMP:12419"/>
        <dbReference type="ChEBI" id="CHEBI:15378"/>
        <dbReference type="ChEBI" id="CHEBI:57856"/>
        <dbReference type="ChEBI" id="CHEBI:59789"/>
        <dbReference type="ChEBI" id="CHEBI:90615"/>
        <dbReference type="ChEBI" id="CHEBI:90616"/>
        <dbReference type="EC" id="2.1.1.72"/>
    </reaction>
</comment>
<dbReference type="InterPro" id="IPR050953">
    <property type="entry name" value="N4_N6_ade-DNA_methylase"/>
</dbReference>